<protein>
    <recommendedName>
        <fullName evidence="3">Lipoprotein</fullName>
    </recommendedName>
</protein>
<dbReference type="RefSeq" id="WP_420068611.1">
    <property type="nucleotide sequence ID" value="NZ_JBCHKQ010000001.1"/>
</dbReference>
<evidence type="ECO:0008006" key="3">
    <source>
        <dbReference type="Google" id="ProtNLM"/>
    </source>
</evidence>
<comment type="caution">
    <text evidence="1">The sequence shown here is derived from an EMBL/GenBank/DDBJ whole genome shotgun (WGS) entry which is preliminary data.</text>
</comment>
<sequence>MQKKPKKHKIIAFFSIFILFSVILFASCKSIKDTVSQQPKINQIEPTSPTQTPMPPQKLIEEQQIKIPSGFFPVTDNTGPIAFIPEKNNEAVLFLCTKEKQFTIYTLSRKERIYDIESFADFYAIWLEKGNPPHKIKLGKYPLLYQIQEKTITENAIMYIFSFLTAQKKVDAIISISQQSPPTVNFFDTTPDKSIDIEDYNDDNIPDILVRENLFEQGTGKETFLYLYKWNGHDFEISHSLAVVRSLNNFFYQTVSELQRGDLESFYNRAVEGRPASIWQIFVPEIGTAPKTTGSILITFPPLFENPFPDNARPLSTIKIPVKVEAEGKTFIAHAQLQICKFPFTRKAFLFVIDRNAP</sequence>
<keyword evidence="2" id="KW-1185">Reference proteome</keyword>
<evidence type="ECO:0000313" key="2">
    <source>
        <dbReference type="Proteomes" id="UP001466331"/>
    </source>
</evidence>
<dbReference type="EMBL" id="JBCHKQ010000001">
    <property type="protein sequence ID" value="MEM5947160.1"/>
    <property type="molecule type" value="Genomic_DNA"/>
</dbReference>
<reference evidence="1 2" key="1">
    <citation type="submission" date="2024-03" db="EMBL/GenBank/DDBJ databases">
        <title>Ignisphaera cupida sp. nov., a hyperthermophilic hydrolytic archaeon from a hot spring of Kamchatka, and proposal of Ignisphaeraceae fam. nov.</title>
        <authorList>
            <person name="Podosokorskaya O.A."/>
            <person name="Elcheninov A.G."/>
            <person name="Maltseva A.I."/>
            <person name="Zayulina K.S."/>
            <person name="Novikov A."/>
            <person name="Merkel A.Y."/>
        </authorList>
    </citation>
    <scope>NUCLEOTIDE SEQUENCE [LARGE SCALE GENOMIC DNA]</scope>
    <source>
        <strain evidence="1 2">38H-sp</strain>
    </source>
</reference>
<gene>
    <name evidence="1" type="ORF">WKV44_01230</name>
</gene>
<dbReference type="PROSITE" id="PS51257">
    <property type="entry name" value="PROKAR_LIPOPROTEIN"/>
    <property type="match status" value="1"/>
</dbReference>
<dbReference type="Proteomes" id="UP001466331">
    <property type="component" value="Unassembled WGS sequence"/>
</dbReference>
<proteinExistence type="predicted"/>
<evidence type="ECO:0000313" key="1">
    <source>
        <dbReference type="EMBL" id="MEM5947160.1"/>
    </source>
</evidence>
<organism evidence="1 2">
    <name type="scientific">Rarispira pelagica</name>
    <dbReference type="NCBI Taxonomy" id="3141764"/>
    <lineage>
        <taxon>Bacteria</taxon>
        <taxon>Pseudomonadati</taxon>
        <taxon>Spirochaetota</taxon>
        <taxon>Spirochaetia</taxon>
        <taxon>Winmispirales</taxon>
        <taxon>Winmispiraceae</taxon>
        <taxon>Rarispira</taxon>
    </lineage>
</organism>
<accession>A0ABU9U927</accession>
<name>A0ABU9U927_9SPIR</name>